<feature type="compositionally biased region" description="Basic and acidic residues" evidence="5">
    <location>
        <begin position="196"/>
        <end position="211"/>
    </location>
</feature>
<gene>
    <name evidence="7" type="primary">Dnlz</name>
    <name evidence="7" type="ORF">GTO95_0002626</name>
</gene>
<organism evidence="7 8">
    <name type="scientific">Atractosteus spatula</name>
    <name type="common">Alligator gar</name>
    <name type="synonym">Lepisosteus spatula</name>
    <dbReference type="NCBI Taxonomy" id="7917"/>
    <lineage>
        <taxon>Eukaryota</taxon>
        <taxon>Metazoa</taxon>
        <taxon>Chordata</taxon>
        <taxon>Craniata</taxon>
        <taxon>Vertebrata</taxon>
        <taxon>Euteleostomi</taxon>
        <taxon>Actinopterygii</taxon>
        <taxon>Neopterygii</taxon>
        <taxon>Holostei</taxon>
        <taxon>Semionotiformes</taxon>
        <taxon>Lepisosteidae</taxon>
        <taxon>Atractosteus</taxon>
    </lineage>
</organism>
<reference evidence="7" key="1">
    <citation type="journal article" date="2021" name="Cell">
        <title>Tracing the genetic footprints of vertebrate landing in non-teleost ray-finned fishes.</title>
        <authorList>
            <person name="Bi X."/>
            <person name="Wang K."/>
            <person name="Yang L."/>
            <person name="Pan H."/>
            <person name="Jiang H."/>
            <person name="Wei Q."/>
            <person name="Fang M."/>
            <person name="Yu H."/>
            <person name="Zhu C."/>
            <person name="Cai Y."/>
            <person name="He Y."/>
            <person name="Gan X."/>
            <person name="Zeng H."/>
            <person name="Yu D."/>
            <person name="Zhu Y."/>
            <person name="Jiang H."/>
            <person name="Qiu Q."/>
            <person name="Yang H."/>
            <person name="Zhang Y.E."/>
            <person name="Wang W."/>
            <person name="Zhu M."/>
            <person name="He S."/>
            <person name="Zhang G."/>
        </authorList>
    </citation>
    <scope>NUCLEOTIDE SEQUENCE</scope>
    <source>
        <strain evidence="7">Allg_001</strain>
    </source>
</reference>
<dbReference type="GO" id="GO:0006457">
    <property type="term" value="P:protein folding"/>
    <property type="evidence" value="ECO:0007669"/>
    <property type="project" value="TreeGrafter"/>
</dbReference>
<feature type="region of interest" description="Disordered" evidence="5">
    <location>
        <begin position="191"/>
        <end position="211"/>
    </location>
</feature>
<feature type="domain" description="DNL-type" evidence="6">
    <location>
        <begin position="100"/>
        <end position="197"/>
    </location>
</feature>
<dbReference type="GO" id="GO:0008270">
    <property type="term" value="F:zinc ion binding"/>
    <property type="evidence" value="ECO:0007669"/>
    <property type="project" value="UniProtKB-KW"/>
</dbReference>
<dbReference type="EMBL" id="JAAWVO010051032">
    <property type="protein sequence ID" value="MBN3320153.1"/>
    <property type="molecule type" value="Genomic_DNA"/>
</dbReference>
<feature type="non-terminal residue" evidence="7">
    <location>
        <position position="211"/>
    </location>
</feature>
<evidence type="ECO:0000313" key="7">
    <source>
        <dbReference type="EMBL" id="MBN3320153.1"/>
    </source>
</evidence>
<evidence type="ECO:0000313" key="8">
    <source>
        <dbReference type="Proteomes" id="UP000736164"/>
    </source>
</evidence>
<sequence length="211" mass="24009">MMNSALCSFKFWSGKVPLFKTTARDLQLRQFSHNTNFGKTRWNVEQRNRTFARHFPKEHGKFSRCSRNETSLSVARTTCVSFFKPFSTSVPVRGEPIGKINSSHYHLVYTCKVCWTRSMKRISKVAYHNGVVIVTCPNCKNHHIIADNLGWFSDLEGKKNIEEILASKGEMVRRLQGDEALELVLESAADLATRSRSGEKTDASSEEEKTS</sequence>
<dbReference type="PANTHER" id="PTHR20922">
    <property type="entry name" value="DNL-TYPE ZINC FINGER PROTEIN"/>
    <property type="match status" value="1"/>
</dbReference>
<dbReference type="PROSITE" id="PS51501">
    <property type="entry name" value="ZF_DNL"/>
    <property type="match status" value="1"/>
</dbReference>
<keyword evidence="8" id="KW-1185">Reference proteome</keyword>
<keyword evidence="2 4" id="KW-0863">Zinc-finger</keyword>
<name>A0A8J7TDT4_ATRSP</name>
<dbReference type="InterPro" id="IPR007853">
    <property type="entry name" value="Znf_DNL-typ"/>
</dbReference>
<evidence type="ECO:0000256" key="3">
    <source>
        <dbReference type="ARBA" id="ARBA00022833"/>
    </source>
</evidence>
<evidence type="ECO:0000256" key="4">
    <source>
        <dbReference type="PROSITE-ProRule" id="PRU00834"/>
    </source>
</evidence>
<dbReference type="GO" id="GO:0050821">
    <property type="term" value="P:protein stabilization"/>
    <property type="evidence" value="ECO:0007669"/>
    <property type="project" value="TreeGrafter"/>
</dbReference>
<dbReference type="GO" id="GO:0005739">
    <property type="term" value="C:mitochondrion"/>
    <property type="evidence" value="ECO:0007669"/>
    <property type="project" value="TreeGrafter"/>
</dbReference>
<comment type="caution">
    <text evidence="7">The sequence shown here is derived from an EMBL/GenBank/DDBJ whole genome shotgun (WGS) entry which is preliminary data.</text>
</comment>
<keyword evidence="3" id="KW-0862">Zinc</keyword>
<proteinExistence type="predicted"/>
<feature type="non-terminal residue" evidence="7">
    <location>
        <position position="1"/>
    </location>
</feature>
<dbReference type="InterPro" id="IPR024158">
    <property type="entry name" value="Mt_import_TIM15"/>
</dbReference>
<dbReference type="Pfam" id="PF05180">
    <property type="entry name" value="zf-DNL"/>
    <property type="match status" value="1"/>
</dbReference>
<keyword evidence="1" id="KW-0479">Metal-binding</keyword>
<evidence type="ECO:0000256" key="2">
    <source>
        <dbReference type="ARBA" id="ARBA00022771"/>
    </source>
</evidence>
<protein>
    <submittedName>
        <fullName evidence="7">DNLZ protein</fullName>
    </submittedName>
</protein>
<evidence type="ECO:0000256" key="5">
    <source>
        <dbReference type="SAM" id="MobiDB-lite"/>
    </source>
</evidence>
<evidence type="ECO:0000259" key="6">
    <source>
        <dbReference type="PROSITE" id="PS51501"/>
    </source>
</evidence>
<accession>A0A8J7TDT4</accession>
<dbReference type="AlphaFoldDB" id="A0A8J7TDT4"/>
<evidence type="ECO:0000256" key="1">
    <source>
        <dbReference type="ARBA" id="ARBA00022723"/>
    </source>
</evidence>
<dbReference type="Proteomes" id="UP000736164">
    <property type="component" value="Unassembled WGS sequence"/>
</dbReference>
<dbReference type="PANTHER" id="PTHR20922:SF13">
    <property type="entry name" value="DNL-TYPE ZINC FINGER PROTEIN"/>
    <property type="match status" value="1"/>
</dbReference>
<dbReference type="GO" id="GO:0051087">
    <property type="term" value="F:protein-folding chaperone binding"/>
    <property type="evidence" value="ECO:0007669"/>
    <property type="project" value="TreeGrafter"/>
</dbReference>
<dbReference type="GO" id="GO:0030150">
    <property type="term" value="P:protein import into mitochondrial matrix"/>
    <property type="evidence" value="ECO:0007669"/>
    <property type="project" value="TreeGrafter"/>
</dbReference>